<proteinExistence type="predicted"/>
<dbReference type="EMBL" id="FWFU01000003">
    <property type="protein sequence ID" value="SLN49822.1"/>
    <property type="molecule type" value="Genomic_DNA"/>
</dbReference>
<evidence type="ECO:0000313" key="3">
    <source>
        <dbReference type="Proteomes" id="UP000193207"/>
    </source>
</evidence>
<accession>A0A1X6ZFH7</accession>
<keyword evidence="1" id="KW-1133">Transmembrane helix</keyword>
<feature type="transmembrane region" description="Helical" evidence="1">
    <location>
        <begin position="20"/>
        <end position="40"/>
    </location>
</feature>
<dbReference type="RefSeq" id="WP_281272806.1">
    <property type="nucleotide sequence ID" value="NZ_RBXI01000005.1"/>
</dbReference>
<evidence type="ECO:0000256" key="1">
    <source>
        <dbReference type="SAM" id="Phobius"/>
    </source>
</evidence>
<evidence type="ECO:0000313" key="2">
    <source>
        <dbReference type="EMBL" id="SLN49822.1"/>
    </source>
</evidence>
<dbReference type="Proteomes" id="UP000193207">
    <property type="component" value="Unassembled WGS sequence"/>
</dbReference>
<dbReference type="AlphaFoldDB" id="A0A1X6ZFH7"/>
<name>A0A1X6ZFH7_9RHOB</name>
<reference evidence="2 3" key="1">
    <citation type="submission" date="2017-03" db="EMBL/GenBank/DDBJ databases">
        <authorList>
            <person name="Afonso C.L."/>
            <person name="Miller P.J."/>
            <person name="Scott M.A."/>
            <person name="Spackman E."/>
            <person name="Goraichik I."/>
            <person name="Dimitrov K.M."/>
            <person name="Suarez D.L."/>
            <person name="Swayne D.E."/>
        </authorList>
    </citation>
    <scope>NUCLEOTIDE SEQUENCE [LARGE SCALE GENOMIC DNA]</scope>
    <source>
        <strain evidence="2 3">CECT 8110</strain>
    </source>
</reference>
<keyword evidence="1" id="KW-0472">Membrane</keyword>
<protein>
    <submittedName>
        <fullName evidence="2">Uncharacterized protein</fullName>
    </submittedName>
</protein>
<gene>
    <name evidence="2" type="ORF">ROH8110_02704</name>
</gene>
<keyword evidence="1" id="KW-0812">Transmembrane</keyword>
<sequence length="44" mass="4945">MPRLEHDDTPLPTRPRKGRSLLLIGLLLLGSALVYGEMAIRFAR</sequence>
<keyword evidence="3" id="KW-1185">Reference proteome</keyword>
<organism evidence="2 3">
    <name type="scientific">Roseovarius halotolerans</name>
    <dbReference type="NCBI Taxonomy" id="505353"/>
    <lineage>
        <taxon>Bacteria</taxon>
        <taxon>Pseudomonadati</taxon>
        <taxon>Pseudomonadota</taxon>
        <taxon>Alphaproteobacteria</taxon>
        <taxon>Rhodobacterales</taxon>
        <taxon>Roseobacteraceae</taxon>
        <taxon>Roseovarius</taxon>
    </lineage>
</organism>